<evidence type="ECO:0000313" key="2">
    <source>
        <dbReference type="EMBL" id="KAF5328329.1"/>
    </source>
</evidence>
<evidence type="ECO:0000313" key="3">
    <source>
        <dbReference type="Proteomes" id="UP000567179"/>
    </source>
</evidence>
<keyword evidence="3" id="KW-1185">Reference proteome</keyword>
<organism evidence="2 3">
    <name type="scientific">Psilocybe cf. subviscida</name>
    <dbReference type="NCBI Taxonomy" id="2480587"/>
    <lineage>
        <taxon>Eukaryota</taxon>
        <taxon>Fungi</taxon>
        <taxon>Dikarya</taxon>
        <taxon>Basidiomycota</taxon>
        <taxon>Agaricomycotina</taxon>
        <taxon>Agaricomycetes</taxon>
        <taxon>Agaricomycetidae</taxon>
        <taxon>Agaricales</taxon>
        <taxon>Agaricineae</taxon>
        <taxon>Strophariaceae</taxon>
        <taxon>Psilocybe</taxon>
    </lineage>
</organism>
<gene>
    <name evidence="2" type="ORF">D9619_013357</name>
</gene>
<proteinExistence type="predicted"/>
<dbReference type="Proteomes" id="UP000567179">
    <property type="component" value="Unassembled WGS sequence"/>
</dbReference>
<feature type="compositionally biased region" description="Basic and acidic residues" evidence="1">
    <location>
        <begin position="69"/>
        <end position="78"/>
    </location>
</feature>
<dbReference type="AlphaFoldDB" id="A0A8H5BSB4"/>
<feature type="region of interest" description="Disordered" evidence="1">
    <location>
        <begin position="63"/>
        <end position="97"/>
    </location>
</feature>
<name>A0A8H5BSB4_9AGAR</name>
<comment type="caution">
    <text evidence="2">The sequence shown here is derived from an EMBL/GenBank/DDBJ whole genome shotgun (WGS) entry which is preliminary data.</text>
</comment>
<protein>
    <submittedName>
        <fullName evidence="2">Uncharacterized protein</fullName>
    </submittedName>
</protein>
<reference evidence="2 3" key="1">
    <citation type="journal article" date="2020" name="ISME J.">
        <title>Uncovering the hidden diversity of litter-decomposition mechanisms in mushroom-forming fungi.</title>
        <authorList>
            <person name="Floudas D."/>
            <person name="Bentzer J."/>
            <person name="Ahren D."/>
            <person name="Johansson T."/>
            <person name="Persson P."/>
            <person name="Tunlid A."/>
        </authorList>
    </citation>
    <scope>NUCLEOTIDE SEQUENCE [LARGE SCALE GENOMIC DNA]</scope>
    <source>
        <strain evidence="2 3">CBS 101986</strain>
    </source>
</reference>
<sequence length="150" mass="16293">MRCLAPTTVRSTSTPLPSMMPSHVAAVRCWTTPSSSRIGAYIGLNIILSALAVLGRTYSTSRCEVPRSNPREATKEPTPKVAARRYSRGPSLRKQSSKLDPNIATTVLFVDGLAIPGSRPPDGIAHDIYLTRLRWADSVPTTIDLSCCRL</sequence>
<evidence type="ECO:0000256" key="1">
    <source>
        <dbReference type="SAM" id="MobiDB-lite"/>
    </source>
</evidence>
<dbReference type="EMBL" id="JAACJJ010000004">
    <property type="protein sequence ID" value="KAF5328329.1"/>
    <property type="molecule type" value="Genomic_DNA"/>
</dbReference>
<accession>A0A8H5BSB4</accession>